<organism evidence="1 2">
    <name type="scientific">Corynebacterium wankanglinii</name>
    <dbReference type="NCBI Taxonomy" id="2735136"/>
    <lineage>
        <taxon>Bacteria</taxon>
        <taxon>Bacillati</taxon>
        <taxon>Actinomycetota</taxon>
        <taxon>Actinomycetes</taxon>
        <taxon>Mycobacteriales</taxon>
        <taxon>Corynebacteriaceae</taxon>
        <taxon>Corynebacterium</taxon>
    </lineage>
</organism>
<reference evidence="1 2" key="1">
    <citation type="submission" date="2020-05" db="EMBL/GenBank/DDBJ databases">
        <title>Descriptions of Corynebacterium xxxx sp. nov., Corynebacterium yyyy sp. nov. and Corynebacterium zzzz sp. nov.</title>
        <authorList>
            <person name="Zhang G."/>
        </authorList>
    </citation>
    <scope>NUCLEOTIDE SEQUENCE [LARGE SCALE GENOMIC DNA]</scope>
    <source>
        <strain evidence="2">zg-915</strain>
    </source>
</reference>
<comment type="caution">
    <text evidence="1">The sequence shown here is derived from an EMBL/GenBank/DDBJ whole genome shotgun (WGS) entry which is preliminary data.</text>
</comment>
<dbReference type="Proteomes" id="UP000581408">
    <property type="component" value="Unassembled WGS sequence"/>
</dbReference>
<dbReference type="RefSeq" id="WP_181195367.1">
    <property type="nucleotide sequence ID" value="NZ_JABFEE010000013.1"/>
</dbReference>
<proteinExistence type="predicted"/>
<name>A0A838CML3_9CORY</name>
<gene>
    <name evidence="1" type="ORF">HMC16_10290</name>
</gene>
<protein>
    <submittedName>
        <fullName evidence="1">Uncharacterized protein</fullName>
    </submittedName>
</protein>
<sequence>MKHYFLVHCRIPDLGGELLKIAELEEDFRAEFTMLRKFDTDFCRDYRCIFAGWPRHRAASDAKTTVAHPGS</sequence>
<accession>A0A838CML3</accession>
<evidence type="ECO:0000313" key="2">
    <source>
        <dbReference type="Proteomes" id="UP000581408"/>
    </source>
</evidence>
<dbReference type="AlphaFoldDB" id="A0A838CML3"/>
<evidence type="ECO:0000313" key="1">
    <source>
        <dbReference type="EMBL" id="MBA1836093.1"/>
    </source>
</evidence>
<dbReference type="EMBL" id="JABFEE010000013">
    <property type="protein sequence ID" value="MBA1836093.1"/>
    <property type="molecule type" value="Genomic_DNA"/>
</dbReference>